<accession>A0A0H5RFW5</accession>
<feature type="non-terminal residue" evidence="1">
    <location>
        <position position="1"/>
    </location>
</feature>
<evidence type="ECO:0000313" key="1">
    <source>
        <dbReference type="EMBL" id="CRZ12442.1"/>
    </source>
</evidence>
<dbReference type="EMBL" id="HACM01012000">
    <property type="protein sequence ID" value="CRZ12442.1"/>
    <property type="molecule type" value="Transcribed_RNA"/>
</dbReference>
<name>A0A0H5RFW5_9EUKA</name>
<protein>
    <recommendedName>
        <fullName evidence="2">DDE-1 domain-containing protein</fullName>
    </recommendedName>
</protein>
<proteinExistence type="predicted"/>
<dbReference type="AlphaFoldDB" id="A0A0H5RFW5"/>
<organism evidence="1">
    <name type="scientific">Spongospora subterranea</name>
    <dbReference type="NCBI Taxonomy" id="70186"/>
    <lineage>
        <taxon>Eukaryota</taxon>
        <taxon>Sar</taxon>
        <taxon>Rhizaria</taxon>
        <taxon>Endomyxa</taxon>
        <taxon>Phytomyxea</taxon>
        <taxon>Plasmodiophorida</taxon>
        <taxon>Plasmodiophoridae</taxon>
        <taxon>Spongospora</taxon>
    </lineage>
</organism>
<feature type="non-terminal residue" evidence="1">
    <location>
        <position position="225"/>
    </location>
</feature>
<reference evidence="1" key="1">
    <citation type="submission" date="2015-04" db="EMBL/GenBank/DDBJ databases">
        <title>The genome sequence of the plant pathogenic Rhizarian Plasmodiophora brassicae reveals insights in its biotrophic life cycle and the origin of chitin synthesis.</title>
        <authorList>
            <person name="Schwelm A."/>
            <person name="Fogelqvist J."/>
            <person name="Knaust A."/>
            <person name="Julke S."/>
            <person name="Lilja T."/>
            <person name="Dhandapani V."/>
            <person name="Bonilla-Rosso G."/>
            <person name="Karlsson M."/>
            <person name="Shevchenko A."/>
            <person name="Choi S.R."/>
            <person name="Kim H.G."/>
            <person name="Park J.Y."/>
            <person name="Lim Y.P."/>
            <person name="Ludwig-Muller J."/>
            <person name="Dixelius C."/>
        </authorList>
    </citation>
    <scope>NUCLEOTIDE SEQUENCE</scope>
    <source>
        <tissue evidence="1">Potato root galls</tissue>
    </source>
</reference>
<sequence length="225" mass="25428">PAKKEHIEKMVAYHIGVLKRGFQSGDFDENLQHNVDETHFINNMENGRTLGFRGDEEVKYADVVTGGEGTEGQNARVESTMMIFKNSKRSYPIQGLPDTVAGVCYRTGPKGWNDRTVFPQWFEKQRAFRKYPHGRKIIMWIDNCGGHNDTQELQNVLEKNNGYLAISTERHGSGPACRFFCNKQNQRRVDMIHRGRWSDAGGKGGASSGKLLTRQDFFPPACGNS</sequence>
<evidence type="ECO:0008006" key="2">
    <source>
        <dbReference type="Google" id="ProtNLM"/>
    </source>
</evidence>